<evidence type="ECO:0000313" key="5">
    <source>
        <dbReference type="Proteomes" id="UP000540685"/>
    </source>
</evidence>
<evidence type="ECO:0000256" key="2">
    <source>
        <dbReference type="ARBA" id="ARBA00035108"/>
    </source>
</evidence>
<comment type="subcellular location">
    <subcellularLocation>
        <location evidence="2">Gas vesicle</location>
    </subcellularLocation>
</comment>
<accession>A0A7W9IKT7</accession>
<keyword evidence="1" id="KW-0304">Gas vesicle</keyword>
<gene>
    <name evidence="4" type="ORF">F4562_005636</name>
</gene>
<evidence type="ECO:0008006" key="6">
    <source>
        <dbReference type="Google" id="ProtNLM"/>
    </source>
</evidence>
<dbReference type="RefSeq" id="WP_184541478.1">
    <property type="nucleotide sequence ID" value="NZ_JACHMP010000001.1"/>
</dbReference>
<dbReference type="Proteomes" id="UP000540685">
    <property type="component" value="Unassembled WGS sequence"/>
</dbReference>
<sequence>MSGSTGKLTADEAGRTGSVPSGGAYVYGIVPEDVELTPDTRGVGDPPGRVVLVRHGRIAALVSDVPTDRPLGRPDDLMAHQRLLDEAAAEVPVLPLRFGAVVTDTQAVVDELLTPYHDEFLAALNELEGRAQYVVKGRYVERTVLREAFEDDPEIAQLREEIRDRSEEETWDTRIRLGELINEAISARREADTGTLAEALAPLCVTVVIREPTHEYDAAHLALLAETRREPEIAQVLDTFAERWTDRVELRLLGPMAPYDFVTAQGQQGGEEP</sequence>
<dbReference type="Pfam" id="PF06386">
    <property type="entry name" value="GvpL_GvpF"/>
    <property type="match status" value="1"/>
</dbReference>
<proteinExistence type="inferred from homology"/>
<evidence type="ECO:0000256" key="1">
    <source>
        <dbReference type="ARBA" id="ARBA00022987"/>
    </source>
</evidence>
<dbReference type="AlphaFoldDB" id="A0A7W9IKT7"/>
<protein>
    <recommendedName>
        <fullName evidence="6">Gas vesicle protein GvpFL</fullName>
    </recommendedName>
</protein>
<organism evidence="4 5">
    <name type="scientific">Streptosporangium becharense</name>
    <dbReference type="NCBI Taxonomy" id="1816182"/>
    <lineage>
        <taxon>Bacteria</taxon>
        <taxon>Bacillati</taxon>
        <taxon>Actinomycetota</taxon>
        <taxon>Actinomycetes</taxon>
        <taxon>Streptosporangiales</taxon>
        <taxon>Streptosporangiaceae</taxon>
        <taxon>Streptosporangium</taxon>
    </lineage>
</organism>
<evidence type="ECO:0000313" key="4">
    <source>
        <dbReference type="EMBL" id="MBB5822574.1"/>
    </source>
</evidence>
<comment type="similarity">
    <text evidence="3">Belongs to the gas vesicle GvpF/GvpL family.</text>
</comment>
<keyword evidence="5" id="KW-1185">Reference proteome</keyword>
<dbReference type="InterPro" id="IPR009430">
    <property type="entry name" value="GvpL/GvpF"/>
</dbReference>
<dbReference type="PANTHER" id="PTHR36852">
    <property type="entry name" value="PROTEIN GVPL 2"/>
    <property type="match status" value="1"/>
</dbReference>
<comment type="caution">
    <text evidence="4">The sequence shown here is derived from an EMBL/GenBank/DDBJ whole genome shotgun (WGS) entry which is preliminary data.</text>
</comment>
<reference evidence="4 5" key="1">
    <citation type="submission" date="2020-08" db="EMBL/GenBank/DDBJ databases">
        <title>Sequencing the genomes of 1000 actinobacteria strains.</title>
        <authorList>
            <person name="Klenk H.-P."/>
        </authorList>
    </citation>
    <scope>NUCLEOTIDE SEQUENCE [LARGE SCALE GENOMIC DNA]</scope>
    <source>
        <strain evidence="4 5">DSM 46887</strain>
    </source>
</reference>
<dbReference type="EMBL" id="JACHMP010000001">
    <property type="protein sequence ID" value="MBB5822574.1"/>
    <property type="molecule type" value="Genomic_DNA"/>
</dbReference>
<name>A0A7W9IKT7_9ACTN</name>
<dbReference type="GO" id="GO:0031411">
    <property type="term" value="C:gas vesicle"/>
    <property type="evidence" value="ECO:0007669"/>
    <property type="project" value="UniProtKB-SubCell"/>
</dbReference>
<dbReference type="PANTHER" id="PTHR36852:SF1">
    <property type="entry name" value="PROTEIN GVPL 2"/>
    <property type="match status" value="1"/>
</dbReference>
<dbReference type="GO" id="GO:0031412">
    <property type="term" value="P:gas vesicle organization"/>
    <property type="evidence" value="ECO:0007669"/>
    <property type="project" value="InterPro"/>
</dbReference>
<evidence type="ECO:0000256" key="3">
    <source>
        <dbReference type="ARBA" id="ARBA00035643"/>
    </source>
</evidence>